<dbReference type="Pfam" id="PF13567">
    <property type="entry name" value="DUF4131"/>
    <property type="match status" value="1"/>
</dbReference>
<evidence type="ECO:0000259" key="7">
    <source>
        <dbReference type="Pfam" id="PF03772"/>
    </source>
</evidence>
<protein>
    <submittedName>
        <fullName evidence="9">DNA internalization-related competence protein ComEC/Rec2</fullName>
    </submittedName>
</protein>
<dbReference type="PATRIC" id="fig|1277257.4.peg.316"/>
<dbReference type="InterPro" id="IPR004477">
    <property type="entry name" value="ComEC_N"/>
</dbReference>
<evidence type="ECO:0000256" key="1">
    <source>
        <dbReference type="ARBA" id="ARBA00004651"/>
    </source>
</evidence>
<dbReference type="Proteomes" id="UP000035503">
    <property type="component" value="Chromosome"/>
</dbReference>
<feature type="transmembrane region" description="Helical" evidence="6">
    <location>
        <begin position="29"/>
        <end position="47"/>
    </location>
</feature>
<reference evidence="9 10" key="1">
    <citation type="journal article" date="2015" name="Genome Announc.">
        <title>Complete Genome Sequence of 'Candidatus Liberibacter africanus,' a Bacterium Associated with Citrus Huanglongbing.</title>
        <authorList>
            <person name="Lin H."/>
            <person name="Pietersen G."/>
            <person name="Han C."/>
            <person name="Read D.A."/>
            <person name="Lou B."/>
            <person name="Gupta G."/>
            <person name="Civerolo E.L."/>
        </authorList>
    </citation>
    <scope>NUCLEOTIDE SEQUENCE [LARGE SCALE GENOMIC DNA]</scope>
    <source>
        <strain evidence="9 10">PTSAPSY</strain>
    </source>
</reference>
<feature type="transmembrane region" description="Helical" evidence="6">
    <location>
        <begin position="77"/>
        <end position="96"/>
    </location>
</feature>
<evidence type="ECO:0000256" key="2">
    <source>
        <dbReference type="ARBA" id="ARBA00022475"/>
    </source>
</evidence>
<feature type="domain" description="ComEC/Rec2-related protein" evidence="7">
    <location>
        <begin position="255"/>
        <end position="542"/>
    </location>
</feature>
<feature type="transmembrane region" description="Helical" evidence="6">
    <location>
        <begin position="53"/>
        <end position="70"/>
    </location>
</feature>
<keyword evidence="10" id="KW-1185">Reference proteome</keyword>
<feature type="transmembrane region" description="Helical" evidence="6">
    <location>
        <begin position="523"/>
        <end position="541"/>
    </location>
</feature>
<evidence type="ECO:0000256" key="4">
    <source>
        <dbReference type="ARBA" id="ARBA00022989"/>
    </source>
</evidence>
<dbReference type="Pfam" id="PF03772">
    <property type="entry name" value="Competence"/>
    <property type="match status" value="1"/>
</dbReference>
<feature type="transmembrane region" description="Helical" evidence="6">
    <location>
        <begin position="360"/>
        <end position="378"/>
    </location>
</feature>
<comment type="subcellular location">
    <subcellularLocation>
        <location evidence="1">Cell membrane</location>
        <topology evidence="1">Multi-pass membrane protein</topology>
    </subcellularLocation>
</comment>
<organism evidence="9 10">
    <name type="scientific">Candidatus Liberibacter africanus PTSAPSY</name>
    <dbReference type="NCBI Taxonomy" id="1277257"/>
    <lineage>
        <taxon>Bacteria</taxon>
        <taxon>Pseudomonadati</taxon>
        <taxon>Pseudomonadota</taxon>
        <taxon>Alphaproteobacteria</taxon>
        <taxon>Hyphomicrobiales</taxon>
        <taxon>Rhizobiaceae</taxon>
        <taxon>Liberibacter</taxon>
    </lineage>
</organism>
<dbReference type="InterPro" id="IPR052159">
    <property type="entry name" value="Competence_DNA_uptake"/>
</dbReference>
<feature type="domain" description="DUF4131" evidence="8">
    <location>
        <begin position="51"/>
        <end position="207"/>
    </location>
</feature>
<evidence type="ECO:0000256" key="6">
    <source>
        <dbReference type="SAM" id="Phobius"/>
    </source>
</evidence>
<dbReference type="NCBIfam" id="TIGR00360">
    <property type="entry name" value="ComEC_N-term"/>
    <property type="match status" value="1"/>
</dbReference>
<feature type="transmembrane region" description="Helical" evidence="6">
    <location>
        <begin position="548"/>
        <end position="566"/>
    </location>
</feature>
<evidence type="ECO:0000313" key="9">
    <source>
        <dbReference type="EMBL" id="AKK19921.1"/>
    </source>
</evidence>
<feature type="transmembrane region" description="Helical" evidence="6">
    <location>
        <begin position="455"/>
        <end position="480"/>
    </location>
</feature>
<accession>A0A0G3I243</accession>
<evidence type="ECO:0000256" key="3">
    <source>
        <dbReference type="ARBA" id="ARBA00022692"/>
    </source>
</evidence>
<proteinExistence type="predicted"/>
<evidence type="ECO:0000256" key="5">
    <source>
        <dbReference type="ARBA" id="ARBA00023136"/>
    </source>
</evidence>
<sequence length="749" mass="83862">MLKKIFTLLHYNMQYLKHLIQLEQEHGRIFLFIPVFLAFGAISWFIYNPDIPPWEIGLSTLIMVLILIKTRYSHPHIFLIISAFVYFLIGMMLAFIETTRNPTTLLSQSITTNLRGIVKWSEPLQDGKWRYLVQISETDYYQSELLSQQVMLSVTDKHDHFPSGTKIDGIAKLPPPSGPALPGLFDFSFFSYYKGISAVGYFYSIPQIVFFSETQNNFNQFLSSIQSFLNEVRTNIGTYIRRKISGDIGALAAALITDERRAISSQTIEDLRRSGLSHIIAISGINMTIAAGLLFFGMRSILACFPIIAENFSIKKISSFGALLTVTAYFLISGASISAQRAYIMTVITLISYLCEVHSIGLRSIALTAIFIICIAPSEVINPSFQMSFATTAALIASNSSWGKKRNNPHPLLKILPNKGKIVTTIIQFFKVIFLTSLIGSCSASIFLIKHFHCIPIYGIIANILAIPILSFIVMPAGLVTALSMTFSTAEIPLSVMAWGLNIIIQIANTISTISDELCVGRIPQPVFTTMVIGFILLVFLKTNMRHIGTIMIGIAIAILFILPYFPSPDLLISEDGKIVALVDNNTLISSSYNHNYFIFSQWKSALSTTFHETPQKHPEYLPINNQLSLKETLQSMNPRKFLCINKSFCAGLHHKSGTIIGVLKRKDKIHLACQLSDILVTKIKNMNSQLCNVPLIITPEMLHKYGSLEITIIPSSNDLDKPKFIIKKSIESLLHPWTKNRIQKPFTH</sequence>
<evidence type="ECO:0000313" key="10">
    <source>
        <dbReference type="Proteomes" id="UP000035503"/>
    </source>
</evidence>
<dbReference type="PANTHER" id="PTHR30619">
    <property type="entry name" value="DNA INTERNALIZATION/COMPETENCE PROTEIN COMEC/REC2"/>
    <property type="match status" value="1"/>
</dbReference>
<dbReference type="GO" id="GO:0005886">
    <property type="term" value="C:plasma membrane"/>
    <property type="evidence" value="ECO:0007669"/>
    <property type="project" value="UniProtKB-SubCell"/>
</dbReference>
<keyword evidence="3 6" id="KW-0812">Transmembrane</keyword>
<dbReference type="KEGG" id="lau:G293_01445"/>
<keyword evidence="4 6" id="KW-1133">Transmembrane helix</keyword>
<dbReference type="EMBL" id="CP004021">
    <property type="protein sequence ID" value="AKK19921.1"/>
    <property type="molecule type" value="Genomic_DNA"/>
</dbReference>
<name>A0A0G3I243_LIBAF</name>
<dbReference type="PANTHER" id="PTHR30619:SF1">
    <property type="entry name" value="RECOMBINATION PROTEIN 2"/>
    <property type="match status" value="1"/>
</dbReference>
<feature type="transmembrane region" description="Helical" evidence="6">
    <location>
        <begin position="422"/>
        <end position="449"/>
    </location>
</feature>
<feature type="transmembrane region" description="Helical" evidence="6">
    <location>
        <begin position="192"/>
        <end position="211"/>
    </location>
</feature>
<evidence type="ECO:0000259" key="8">
    <source>
        <dbReference type="Pfam" id="PF13567"/>
    </source>
</evidence>
<keyword evidence="5 6" id="KW-0472">Membrane</keyword>
<dbReference type="InterPro" id="IPR025405">
    <property type="entry name" value="DUF4131"/>
</dbReference>
<dbReference type="STRING" id="1277257.G293_01445"/>
<dbReference type="AlphaFoldDB" id="A0A0G3I243"/>
<feature type="transmembrane region" description="Helical" evidence="6">
    <location>
        <begin position="279"/>
        <end position="308"/>
    </location>
</feature>
<keyword evidence="2" id="KW-1003">Cell membrane</keyword>
<feature type="transmembrane region" description="Helical" evidence="6">
    <location>
        <begin position="320"/>
        <end position="339"/>
    </location>
</feature>
<gene>
    <name evidence="9" type="ORF">G293_01445</name>
</gene>